<evidence type="ECO:0000313" key="12">
    <source>
        <dbReference type="EMBL" id="KAL2620535.1"/>
    </source>
</evidence>
<dbReference type="InterPro" id="IPR013123">
    <property type="entry name" value="SpoU_subst-bd"/>
</dbReference>
<evidence type="ECO:0000256" key="10">
    <source>
        <dbReference type="SAM" id="MobiDB-lite"/>
    </source>
</evidence>
<dbReference type="SMART" id="SM00967">
    <property type="entry name" value="SpoU_sub_bind"/>
    <property type="match status" value="1"/>
</dbReference>
<feature type="compositionally biased region" description="Low complexity" evidence="10">
    <location>
        <begin position="209"/>
        <end position="224"/>
    </location>
</feature>
<dbReference type="InterPro" id="IPR029064">
    <property type="entry name" value="Ribosomal_eL30-like_sf"/>
</dbReference>
<dbReference type="AlphaFoldDB" id="A0ABD1Y1A0"/>
<evidence type="ECO:0000256" key="4">
    <source>
        <dbReference type="ARBA" id="ARBA00022603"/>
    </source>
</evidence>
<organism evidence="12 13">
    <name type="scientific">Riccia fluitans</name>
    <dbReference type="NCBI Taxonomy" id="41844"/>
    <lineage>
        <taxon>Eukaryota</taxon>
        <taxon>Viridiplantae</taxon>
        <taxon>Streptophyta</taxon>
        <taxon>Embryophyta</taxon>
        <taxon>Marchantiophyta</taxon>
        <taxon>Marchantiopsida</taxon>
        <taxon>Marchantiidae</taxon>
        <taxon>Marchantiales</taxon>
        <taxon>Ricciaceae</taxon>
        <taxon>Riccia</taxon>
    </lineage>
</organism>
<dbReference type="InterPro" id="IPR004441">
    <property type="entry name" value="rRNA_MeTrfase_TrmH"/>
</dbReference>
<feature type="domain" description="RNA 2-O ribose methyltransferase substrate binding" evidence="11">
    <location>
        <begin position="325"/>
        <end position="411"/>
    </location>
</feature>
<dbReference type="Gene3D" id="3.30.1330.30">
    <property type="match status" value="1"/>
</dbReference>
<dbReference type="GO" id="GO:0032259">
    <property type="term" value="P:methylation"/>
    <property type="evidence" value="ECO:0007669"/>
    <property type="project" value="UniProtKB-KW"/>
</dbReference>
<dbReference type="NCBIfam" id="TIGR00186">
    <property type="entry name" value="rRNA_methyl_3"/>
    <property type="match status" value="1"/>
</dbReference>
<dbReference type="PANTHER" id="PTHR46103:SF1">
    <property type="entry name" value="RRNA METHYLTRANSFERASE 1, MITOCHONDRIAL"/>
    <property type="match status" value="1"/>
</dbReference>
<comment type="similarity">
    <text evidence="2">Belongs to the class IV-like SAM-binding methyltransferase superfamily. RNA methyltransferase TrmH family.</text>
</comment>
<dbReference type="InterPro" id="IPR029026">
    <property type="entry name" value="tRNA_m1G_MTases_N"/>
</dbReference>
<evidence type="ECO:0000256" key="3">
    <source>
        <dbReference type="ARBA" id="ARBA00022552"/>
    </source>
</evidence>
<dbReference type="Gene3D" id="3.40.1280.10">
    <property type="match status" value="1"/>
</dbReference>
<comment type="caution">
    <text evidence="12">The sequence shown here is derived from an EMBL/GenBank/DDBJ whole genome shotgun (WGS) entry which is preliminary data.</text>
</comment>
<keyword evidence="13" id="KW-1185">Reference proteome</keyword>
<keyword evidence="6" id="KW-0949">S-adenosyl-L-methionine</keyword>
<dbReference type="GO" id="GO:0006364">
    <property type="term" value="P:rRNA processing"/>
    <property type="evidence" value="ECO:0007669"/>
    <property type="project" value="UniProtKB-KW"/>
</dbReference>
<dbReference type="SUPFAM" id="SSF75217">
    <property type="entry name" value="alpha/beta knot"/>
    <property type="match status" value="1"/>
</dbReference>
<evidence type="ECO:0000256" key="6">
    <source>
        <dbReference type="ARBA" id="ARBA00022691"/>
    </source>
</evidence>
<dbReference type="GO" id="GO:0008168">
    <property type="term" value="F:methyltransferase activity"/>
    <property type="evidence" value="ECO:0007669"/>
    <property type="project" value="UniProtKB-KW"/>
</dbReference>
<sequence length="633" mass="70116">MSLSVGRQLCLQPRVALTVVARFHKCSAGCSSRNLSAMQSLNPRCFTLSRDKKVSRLTGKCLRAFTTRAAFNRRGRDVGETSWDKAAEHYFSEIEVVPSSKGAAGDYGNRGSGNSEMIGSQKRSQFPSRQERWEPDDDRGMSVQEGKTGFTRGRTSAESRESKEEDWESRNRVSFRQKESSEWDDDENDSRNSVGRFNRGVERTRRDTSGTFRDSSSSTNSSRRPISFRERSSSAAAREQQWQRTQVGSPPREGFRSKGEYRSNSRSFETGIKGYDRTSKSRGRSSWKDGAAERPEGERFGGGEGDQWRWQAREPSPPLEMEGQAVYGVAPIVSALQASRRTFYTLYMQENLAQNLMTGKRKDKQAVAWIQRKAKTLGVMVKEASKHDLNLLVDNRPHQGLVLDASPLELVPIDALEAPTYHENRAPVWVALDEITDPQNFGAVLRSAYFLGADGVVVCAKNSAPLSGVVSKASAGALEVMDVQYCRSMIKFLDKSREKGWRVLGGASEASSIPIRDVPRGIATILVLGNEGRGMRTMVKRSCDELVSIVGNGGNTRTRNDDVYHNLLEEDEEVENEDDDDLDQGMRSGAELELGSGPMAVDSLNVSVAAGILLHELITPSLHTTDASNNLKS</sequence>
<dbReference type="EMBL" id="JBHFFA010000006">
    <property type="protein sequence ID" value="KAL2620535.1"/>
    <property type="molecule type" value="Genomic_DNA"/>
</dbReference>
<accession>A0ABD1Y1A0</accession>
<dbReference type="CDD" id="cd18105">
    <property type="entry name" value="SpoU-like_MRM1"/>
    <property type="match status" value="1"/>
</dbReference>
<keyword evidence="4" id="KW-0489">Methyltransferase</keyword>
<evidence type="ECO:0000256" key="9">
    <source>
        <dbReference type="ARBA" id="ARBA00034881"/>
    </source>
</evidence>
<proteinExistence type="inferred from homology"/>
<feature type="compositionally biased region" description="Basic and acidic residues" evidence="10">
    <location>
        <begin position="286"/>
        <end position="301"/>
    </location>
</feature>
<evidence type="ECO:0000259" key="11">
    <source>
        <dbReference type="SMART" id="SM00967"/>
    </source>
</evidence>
<dbReference type="Pfam" id="PF00588">
    <property type="entry name" value="SpoU_methylase"/>
    <property type="match status" value="1"/>
</dbReference>
<feature type="region of interest" description="Disordered" evidence="10">
    <location>
        <begin position="101"/>
        <end position="311"/>
    </location>
</feature>
<reference evidence="12 13" key="1">
    <citation type="submission" date="2024-09" db="EMBL/GenBank/DDBJ databases">
        <title>Chromosome-scale assembly of Riccia fluitans.</title>
        <authorList>
            <person name="Paukszto L."/>
            <person name="Sawicki J."/>
            <person name="Karawczyk K."/>
            <person name="Piernik-Szablinska J."/>
            <person name="Szczecinska M."/>
            <person name="Mazdziarz M."/>
        </authorList>
    </citation>
    <scope>NUCLEOTIDE SEQUENCE [LARGE SCALE GENOMIC DNA]</scope>
    <source>
        <strain evidence="12">Rf_01</strain>
        <tissue evidence="12">Aerial parts of the thallus</tissue>
    </source>
</reference>
<dbReference type="InterPro" id="IPR047261">
    <property type="entry name" value="MRM1_MeTrfase_dom"/>
</dbReference>
<evidence type="ECO:0000313" key="13">
    <source>
        <dbReference type="Proteomes" id="UP001605036"/>
    </source>
</evidence>
<dbReference type="Proteomes" id="UP001605036">
    <property type="component" value="Unassembled WGS sequence"/>
</dbReference>
<feature type="compositionally biased region" description="Polar residues" evidence="10">
    <location>
        <begin position="112"/>
        <end position="128"/>
    </location>
</feature>
<dbReference type="InterPro" id="IPR047182">
    <property type="entry name" value="MRM1"/>
</dbReference>
<keyword evidence="5" id="KW-0808">Transferase</keyword>
<feature type="compositionally biased region" description="Basic and acidic residues" evidence="10">
    <location>
        <begin position="253"/>
        <end position="263"/>
    </location>
</feature>
<gene>
    <name evidence="12" type="ORF">R1flu_000740</name>
</gene>
<keyword evidence="8" id="KW-0496">Mitochondrion</keyword>
<keyword evidence="3" id="KW-0698">rRNA processing</keyword>
<comment type="subcellular location">
    <subcellularLocation>
        <location evidence="1">Mitochondrion</location>
    </subcellularLocation>
</comment>
<feature type="compositionally biased region" description="Basic and acidic residues" evidence="10">
    <location>
        <begin position="199"/>
        <end position="208"/>
    </location>
</feature>
<dbReference type="InterPro" id="IPR029028">
    <property type="entry name" value="Alpha/beta_knot_MTases"/>
</dbReference>
<dbReference type="SUPFAM" id="SSF55315">
    <property type="entry name" value="L30e-like"/>
    <property type="match status" value="1"/>
</dbReference>
<feature type="compositionally biased region" description="Basic and acidic residues" evidence="10">
    <location>
        <begin position="155"/>
        <end position="181"/>
    </location>
</feature>
<evidence type="ECO:0000256" key="5">
    <source>
        <dbReference type="ARBA" id="ARBA00022679"/>
    </source>
</evidence>
<evidence type="ECO:0000256" key="1">
    <source>
        <dbReference type="ARBA" id="ARBA00004173"/>
    </source>
</evidence>
<protein>
    <recommendedName>
        <fullName evidence="9">rRNA methyltransferase 1, mitochondrial</fullName>
    </recommendedName>
</protein>
<dbReference type="GO" id="GO:0005739">
    <property type="term" value="C:mitochondrion"/>
    <property type="evidence" value="ECO:0007669"/>
    <property type="project" value="UniProtKB-SubCell"/>
</dbReference>
<dbReference type="PANTHER" id="PTHR46103">
    <property type="entry name" value="RRNA METHYLTRANSFERASE 1, MITOCHONDRIAL"/>
    <property type="match status" value="1"/>
</dbReference>
<evidence type="ECO:0000256" key="7">
    <source>
        <dbReference type="ARBA" id="ARBA00022946"/>
    </source>
</evidence>
<dbReference type="InterPro" id="IPR001537">
    <property type="entry name" value="SpoU_MeTrfase"/>
</dbReference>
<evidence type="ECO:0000256" key="2">
    <source>
        <dbReference type="ARBA" id="ARBA00007228"/>
    </source>
</evidence>
<keyword evidence="7" id="KW-0809">Transit peptide</keyword>
<evidence type="ECO:0000256" key="8">
    <source>
        <dbReference type="ARBA" id="ARBA00023128"/>
    </source>
</evidence>
<name>A0ABD1Y1A0_9MARC</name>
<dbReference type="Pfam" id="PF08032">
    <property type="entry name" value="SpoU_sub_bind"/>
    <property type="match status" value="1"/>
</dbReference>